<evidence type="ECO:0000256" key="9">
    <source>
        <dbReference type="ARBA" id="ARBA00047304"/>
    </source>
</evidence>
<dbReference type="FunFam" id="3.80.10.10:FF:000386">
    <property type="entry name" value="Disease resistance protein RPS4"/>
    <property type="match status" value="1"/>
</dbReference>
<evidence type="ECO:0000256" key="5">
    <source>
        <dbReference type="ARBA" id="ARBA00022801"/>
    </source>
</evidence>
<dbReference type="GO" id="GO:0002758">
    <property type="term" value="P:innate immune response-activating signaling pathway"/>
    <property type="evidence" value="ECO:0007669"/>
    <property type="project" value="UniProtKB-ARBA"/>
</dbReference>
<evidence type="ECO:0000256" key="8">
    <source>
        <dbReference type="ARBA" id="ARBA00023242"/>
    </source>
</evidence>
<dbReference type="FunFam" id="3.40.50.300:FF:001862">
    <property type="entry name" value="Disease resistance protein RPS4"/>
    <property type="match status" value="1"/>
</dbReference>
<comment type="caution">
    <text evidence="12">The sequence shown here is derived from an EMBL/GenBank/DDBJ whole genome shotgun (WGS) entry which is preliminary data.</text>
</comment>
<dbReference type="EC" id="3.2.2.6" evidence="2"/>
<dbReference type="Pfam" id="PF20160">
    <property type="entry name" value="C-JID"/>
    <property type="match status" value="1"/>
</dbReference>
<evidence type="ECO:0000256" key="4">
    <source>
        <dbReference type="ARBA" id="ARBA00022737"/>
    </source>
</evidence>
<dbReference type="SMART" id="SM00255">
    <property type="entry name" value="TIR"/>
    <property type="match status" value="1"/>
</dbReference>
<dbReference type="InterPro" id="IPR011713">
    <property type="entry name" value="Leu-rich_rpt_3"/>
</dbReference>
<name>A0A565C358_9BRAS</name>
<dbReference type="GO" id="GO:0005634">
    <property type="term" value="C:nucleus"/>
    <property type="evidence" value="ECO:0007669"/>
    <property type="project" value="UniProtKB-SubCell"/>
</dbReference>
<dbReference type="PANTHER" id="PTHR11017:SF277">
    <property type="entry name" value="DISEASE RESISTANCE PROTEIN RPS4-RELATED"/>
    <property type="match status" value="1"/>
</dbReference>
<keyword evidence="7" id="KW-0520">NAD</keyword>
<keyword evidence="8" id="KW-0539">Nucleus</keyword>
<evidence type="ECO:0000256" key="6">
    <source>
        <dbReference type="ARBA" id="ARBA00022821"/>
    </source>
</evidence>
<keyword evidence="13" id="KW-1185">Reference proteome</keyword>
<dbReference type="InterPro" id="IPR002182">
    <property type="entry name" value="NB-ARC"/>
</dbReference>
<evidence type="ECO:0000256" key="2">
    <source>
        <dbReference type="ARBA" id="ARBA00011982"/>
    </source>
</evidence>
<dbReference type="Gene3D" id="3.40.50.300">
    <property type="entry name" value="P-loop containing nucleotide triphosphate hydrolases"/>
    <property type="match status" value="1"/>
</dbReference>
<dbReference type="InterPro" id="IPR045344">
    <property type="entry name" value="C-JID"/>
</dbReference>
<dbReference type="SUPFAM" id="SSF52058">
    <property type="entry name" value="L domain-like"/>
    <property type="match status" value="1"/>
</dbReference>
<comment type="catalytic activity">
    <reaction evidence="9">
        <text>NAD(+) + H2O = ADP-D-ribose + nicotinamide + H(+)</text>
        <dbReference type="Rhea" id="RHEA:16301"/>
        <dbReference type="ChEBI" id="CHEBI:15377"/>
        <dbReference type="ChEBI" id="CHEBI:15378"/>
        <dbReference type="ChEBI" id="CHEBI:17154"/>
        <dbReference type="ChEBI" id="CHEBI:57540"/>
        <dbReference type="ChEBI" id="CHEBI:57967"/>
        <dbReference type="EC" id="3.2.2.6"/>
    </reaction>
    <physiologicalReaction direction="left-to-right" evidence="9">
        <dbReference type="Rhea" id="RHEA:16302"/>
    </physiologicalReaction>
</comment>
<keyword evidence="3" id="KW-0433">Leucine-rich repeat</keyword>
<protein>
    <recommendedName>
        <fullName evidence="2">ADP-ribosyl cyclase/cyclic ADP-ribose hydrolase</fullName>
        <ecNumber evidence="2">3.2.2.6</ecNumber>
    </recommendedName>
</protein>
<feature type="domain" description="TIR" evidence="11">
    <location>
        <begin position="12"/>
        <end position="173"/>
    </location>
</feature>
<evidence type="ECO:0000313" key="12">
    <source>
        <dbReference type="EMBL" id="VVB08007.1"/>
    </source>
</evidence>
<reference evidence="12" key="1">
    <citation type="submission" date="2019-07" db="EMBL/GenBank/DDBJ databases">
        <authorList>
            <person name="Dittberner H."/>
        </authorList>
    </citation>
    <scope>NUCLEOTIDE SEQUENCE [LARGE SCALE GENOMIC DNA]</scope>
</reference>
<dbReference type="GO" id="GO:0043531">
    <property type="term" value="F:ADP binding"/>
    <property type="evidence" value="ECO:0007669"/>
    <property type="project" value="InterPro"/>
</dbReference>
<dbReference type="InterPro" id="IPR036390">
    <property type="entry name" value="WH_DNA-bd_sf"/>
</dbReference>
<dbReference type="OrthoDB" id="120976at2759"/>
<dbReference type="EMBL" id="CABITT030000006">
    <property type="protein sequence ID" value="VVB08007.1"/>
    <property type="molecule type" value="Genomic_DNA"/>
</dbReference>
<dbReference type="SUPFAM" id="SSF52540">
    <property type="entry name" value="P-loop containing nucleoside triphosphate hydrolases"/>
    <property type="match status" value="1"/>
</dbReference>
<dbReference type="GO" id="GO:0042742">
    <property type="term" value="P:defense response to bacterium"/>
    <property type="evidence" value="ECO:0007669"/>
    <property type="project" value="UniProtKB-ARBA"/>
</dbReference>
<dbReference type="InterPro" id="IPR044974">
    <property type="entry name" value="Disease_R_plants"/>
</dbReference>
<dbReference type="FunFam" id="3.40.50.10140:FF:000007">
    <property type="entry name" value="Disease resistance protein (TIR-NBS-LRR class)"/>
    <property type="match status" value="1"/>
</dbReference>
<keyword evidence="6" id="KW-0611">Plant defense</keyword>
<feature type="region of interest" description="Disordered" evidence="10">
    <location>
        <begin position="182"/>
        <end position="203"/>
    </location>
</feature>
<dbReference type="FunFam" id="3.80.10.10:FF:000568">
    <property type="entry name" value="Disease resistance protein RPS4"/>
    <property type="match status" value="1"/>
</dbReference>
<proteinExistence type="predicted"/>
<dbReference type="Pfam" id="PF00931">
    <property type="entry name" value="NB-ARC"/>
    <property type="match status" value="1"/>
</dbReference>
<dbReference type="Proteomes" id="UP000489600">
    <property type="component" value="Unassembled WGS sequence"/>
</dbReference>
<dbReference type="InterPro" id="IPR027417">
    <property type="entry name" value="P-loop_NTPase"/>
</dbReference>
<evidence type="ECO:0000256" key="7">
    <source>
        <dbReference type="ARBA" id="ARBA00023027"/>
    </source>
</evidence>
<dbReference type="Pfam" id="PF01582">
    <property type="entry name" value="TIR"/>
    <property type="match status" value="1"/>
</dbReference>
<dbReference type="GO" id="GO:0061809">
    <property type="term" value="F:NAD+ nucleosidase activity, cyclic ADP-ribose generating"/>
    <property type="evidence" value="ECO:0007669"/>
    <property type="project" value="UniProtKB-EC"/>
</dbReference>
<evidence type="ECO:0000256" key="1">
    <source>
        <dbReference type="ARBA" id="ARBA00004123"/>
    </source>
</evidence>
<dbReference type="PROSITE" id="PS50104">
    <property type="entry name" value="TIR"/>
    <property type="match status" value="1"/>
</dbReference>
<dbReference type="PRINTS" id="PR00364">
    <property type="entry name" value="DISEASERSIST"/>
</dbReference>
<dbReference type="SUPFAM" id="SSF52200">
    <property type="entry name" value="Toll/Interleukin receptor TIR domain"/>
    <property type="match status" value="1"/>
</dbReference>
<evidence type="ECO:0000259" key="11">
    <source>
        <dbReference type="PROSITE" id="PS50104"/>
    </source>
</evidence>
<keyword evidence="5" id="KW-0378">Hydrolase</keyword>
<dbReference type="Pfam" id="PF07725">
    <property type="entry name" value="LRR_3"/>
    <property type="match status" value="1"/>
</dbReference>
<dbReference type="InterPro" id="IPR035897">
    <property type="entry name" value="Toll_tir_struct_dom_sf"/>
</dbReference>
<dbReference type="SUPFAM" id="SSF46785">
    <property type="entry name" value="Winged helix' DNA-binding domain"/>
    <property type="match status" value="1"/>
</dbReference>
<comment type="subcellular location">
    <subcellularLocation>
        <location evidence="1">Nucleus</location>
    </subcellularLocation>
</comment>
<dbReference type="FunFam" id="1.10.8.430:FF:000002">
    <property type="entry name" value="Disease resistance protein (TIR-NBS-LRR class)"/>
    <property type="match status" value="1"/>
</dbReference>
<accession>A0A565C358</accession>
<dbReference type="InterPro" id="IPR058192">
    <property type="entry name" value="WHD_ROQ1-like"/>
</dbReference>
<evidence type="ECO:0000256" key="3">
    <source>
        <dbReference type="ARBA" id="ARBA00022614"/>
    </source>
</evidence>
<keyword evidence="4" id="KW-0677">Repeat</keyword>
<dbReference type="Gene3D" id="3.80.10.10">
    <property type="entry name" value="Ribonuclease Inhibitor"/>
    <property type="match status" value="2"/>
</dbReference>
<dbReference type="InterPro" id="IPR042197">
    <property type="entry name" value="Apaf_helical"/>
</dbReference>
<dbReference type="Gene3D" id="3.40.50.10140">
    <property type="entry name" value="Toll/interleukin-1 receptor homology (TIR) domain"/>
    <property type="match status" value="1"/>
</dbReference>
<dbReference type="AlphaFoldDB" id="A0A565C358"/>
<evidence type="ECO:0000256" key="10">
    <source>
        <dbReference type="SAM" id="MobiDB-lite"/>
    </source>
</evidence>
<dbReference type="InterPro" id="IPR032675">
    <property type="entry name" value="LRR_dom_sf"/>
</dbReference>
<gene>
    <name evidence="12" type="ORF">ANE_LOCUS18451</name>
</gene>
<dbReference type="Pfam" id="PF23282">
    <property type="entry name" value="WHD_ROQ1"/>
    <property type="match status" value="1"/>
</dbReference>
<dbReference type="Gene3D" id="1.10.8.430">
    <property type="entry name" value="Helical domain of apoptotic protease-activating factors"/>
    <property type="match status" value="1"/>
</dbReference>
<evidence type="ECO:0000313" key="13">
    <source>
        <dbReference type="Proteomes" id="UP000489600"/>
    </source>
</evidence>
<organism evidence="12 13">
    <name type="scientific">Arabis nemorensis</name>
    <dbReference type="NCBI Taxonomy" id="586526"/>
    <lineage>
        <taxon>Eukaryota</taxon>
        <taxon>Viridiplantae</taxon>
        <taxon>Streptophyta</taxon>
        <taxon>Embryophyta</taxon>
        <taxon>Tracheophyta</taxon>
        <taxon>Spermatophyta</taxon>
        <taxon>Magnoliopsida</taxon>
        <taxon>eudicotyledons</taxon>
        <taxon>Gunneridae</taxon>
        <taxon>Pentapetalae</taxon>
        <taxon>rosids</taxon>
        <taxon>malvids</taxon>
        <taxon>Brassicales</taxon>
        <taxon>Brassicaceae</taxon>
        <taxon>Arabideae</taxon>
        <taxon>Arabis</taxon>
    </lineage>
</organism>
<sequence>MAASWTVEELPPQHQVFINFRGAELRRGFVSHLVTALENHNIKVFIDAYENRGEHLDSLLNRIEESRIALAIFSVRYTESSWCLRELTKINERVAEGKIVAIPIFYKVDPSTVSEVTGEFGDAFRKLAKGDERKKEWKEALEEIPELMGITLHERSTESKKIVKIVTAVKKVLIKSPTEGSQKAIVDPSESSDTGTYSGGEKDKTFGIEQRLKELDEKLDQKRYKGTRIIGVVGMPGIGKTTLLKELFKKWQPKFTRHALIDQIREKSNNFGLDCLPTSLLEKLLPDLRNPQIDDFEEPYKDHKGQLDKRKVLVVLDDVSTREQIYALLGKYDLLKKHEWIIDGSRIVIATNDMSLLKGLVHDTYVVRQLNHRDSLQLFRYHAFDDHQAIPPKVDHFMQLSDEFVHYARGHPLALKILGSELYEKDLKHWETKLRILAKIPSTYIGEVVKVSYDELSPEQKDAFLDIACFRSEDVDYVESLLASSAETTSVVKALKNKFLINTCDGRVEMHDLLYTFSRELDPKASTQSGSKQRRLWLHQDIIKGCKVNVLRNQMRAPNVRGIFLDLSEVEGETSLDSDHFKNMRNLRYLKFYNSHCPQECKTDNKINIPDGLELPLQEIRCFHWLKFPLEELPIDFEPINLVDLKLPYSEIEQLWDGVKVTPVLKWVDLNHSSKLSNLSGLSNAQKLQRLNLEGCTSLKSLGDVNLISLKTLTLSNCSEFKEFPLIPKNLETLHLDRTAISHLPDNVVSLERLLLLNMKDCKELENIPTCIGELKSLQKLVLSGCLKLKEFPDIINKSSLIILLLDGTSIKTMPLLPSVQYLCLSRNYQISCLPAGINHLSQLTWLDLKYCKSLTSFPELPPNLQYLDAHGCISLKTVAKPLARIMPTAQNHCTFNFTNCGNLEQAAKEEITSYAQRKCQLLSDARKHYNGGLVSEALFSTCFPGCEVPSWFCHEAVGPLLQRKLLPHWHEKRLSGIALCAVVSFLDGQDQISCFSVTCTFNVEVKDKSWIPFTCPIGSWTREEDKKDKIESDHVFIGYVSCPHTIRCLEDENSDKCNFTEASLEFTVTAGTTEIGKFKVLRCGLSLVYAKDKNESSSHEAKYDMPVEVSSQEPQHGVMEGQREMQKQEVMVNQRRNEIPERFITSSVTQTCGASVAPRMEDKLKGQANG</sequence>
<dbReference type="PANTHER" id="PTHR11017">
    <property type="entry name" value="LEUCINE-RICH REPEAT-CONTAINING PROTEIN"/>
    <property type="match status" value="1"/>
</dbReference>
<dbReference type="InterPro" id="IPR000157">
    <property type="entry name" value="TIR_dom"/>
</dbReference>